<dbReference type="AlphaFoldDB" id="A0A3E3IXP7"/>
<comment type="caution">
    <text evidence="3">The sequence shown here is derived from an EMBL/GenBank/DDBJ whole genome shotgun (WGS) entry which is preliminary data.</text>
</comment>
<feature type="transmembrane region" description="Helical" evidence="1">
    <location>
        <begin position="35"/>
        <end position="55"/>
    </location>
</feature>
<keyword evidence="4" id="KW-1185">Reference proteome</keyword>
<proteinExistence type="predicted"/>
<keyword evidence="1" id="KW-0472">Membrane</keyword>
<organism evidence="3 5">
    <name type="scientific">Eisenbergiella massiliensis</name>
    <dbReference type="NCBI Taxonomy" id="1720294"/>
    <lineage>
        <taxon>Bacteria</taxon>
        <taxon>Bacillati</taxon>
        <taxon>Bacillota</taxon>
        <taxon>Clostridia</taxon>
        <taxon>Lachnospirales</taxon>
        <taxon>Lachnospiraceae</taxon>
        <taxon>Eisenbergiella</taxon>
    </lineage>
</organism>
<evidence type="ECO:0000313" key="2">
    <source>
        <dbReference type="EMBL" id="RGE63585.1"/>
    </source>
</evidence>
<evidence type="ECO:0008006" key="6">
    <source>
        <dbReference type="Google" id="ProtNLM"/>
    </source>
</evidence>
<dbReference type="Proteomes" id="UP000260812">
    <property type="component" value="Unassembled WGS sequence"/>
</dbReference>
<evidence type="ECO:0000256" key="1">
    <source>
        <dbReference type="SAM" id="Phobius"/>
    </source>
</evidence>
<keyword evidence="1" id="KW-0812">Transmembrane</keyword>
<dbReference type="Proteomes" id="UP000261166">
    <property type="component" value="Unassembled WGS sequence"/>
</dbReference>
<gene>
    <name evidence="3" type="ORF">DWY69_10250</name>
    <name evidence="2" type="ORF">DXC51_06485</name>
</gene>
<dbReference type="Gene3D" id="3.40.190.10">
    <property type="entry name" value="Periplasmic binding protein-like II"/>
    <property type="match status" value="1"/>
</dbReference>
<evidence type="ECO:0000313" key="5">
    <source>
        <dbReference type="Proteomes" id="UP000261166"/>
    </source>
</evidence>
<protein>
    <recommendedName>
        <fullName evidence="6">Extracellular solute-binding protein</fullName>
    </recommendedName>
</protein>
<evidence type="ECO:0000313" key="4">
    <source>
        <dbReference type="Proteomes" id="UP000260812"/>
    </source>
</evidence>
<dbReference type="EMBL" id="QVLV01000003">
    <property type="protein sequence ID" value="RGE63585.1"/>
    <property type="molecule type" value="Genomic_DNA"/>
</dbReference>
<name>A0A3E3IXP7_9FIRM</name>
<evidence type="ECO:0000313" key="3">
    <source>
        <dbReference type="EMBL" id="RGE71858.1"/>
    </source>
</evidence>
<sequence>MIMAEGNSVSDEIKAQRKKLAGKTPKEKLLYFWEYYRIPALVTILVIAFAGNLIYTIATAKDSVLSALFINGYSEMDTEAFMNGFNEYAGIDTKEYTTSLEMNFTIQEEAMDQYTMANVQKLMALVAAKEIDVIMADTKTFTNYADPGYFSNLNEVLPKELVDKYQDRFFYYDVPDDEQGEIPIGIQLADAPGVVRTQAYAVTNDALFGIVVNSEHVDNAVKFLEYLDME</sequence>
<dbReference type="EMBL" id="QVLU01000008">
    <property type="protein sequence ID" value="RGE71858.1"/>
    <property type="molecule type" value="Genomic_DNA"/>
</dbReference>
<reference evidence="3 5" key="1">
    <citation type="submission" date="2018-08" db="EMBL/GenBank/DDBJ databases">
        <title>A genome reference for cultivated species of the human gut microbiota.</title>
        <authorList>
            <person name="Zou Y."/>
            <person name="Xue W."/>
            <person name="Luo G."/>
        </authorList>
    </citation>
    <scope>NUCLEOTIDE SEQUENCE [LARGE SCALE GENOMIC DNA]</scope>
    <source>
        <strain evidence="3 5">AF26-4BH</strain>
        <strain evidence="2">TF05-5AC</strain>
    </source>
</reference>
<accession>A0A3E3IXP7</accession>
<keyword evidence="1" id="KW-1133">Transmembrane helix</keyword>